<evidence type="ECO:0000259" key="7">
    <source>
        <dbReference type="Pfam" id="PF01765"/>
    </source>
</evidence>
<dbReference type="PANTHER" id="PTHR20982:SF3">
    <property type="entry name" value="MITOCHONDRIAL RIBOSOME RECYCLING FACTOR PSEUDO 1"/>
    <property type="match status" value="1"/>
</dbReference>
<dbReference type="EMBL" id="FOXR01000001">
    <property type="protein sequence ID" value="SFP60437.1"/>
    <property type="molecule type" value="Genomic_DNA"/>
</dbReference>
<accession>A0A1I5RPV9</accession>
<evidence type="ECO:0000256" key="1">
    <source>
        <dbReference type="ARBA" id="ARBA00004496"/>
    </source>
</evidence>
<dbReference type="Gene3D" id="1.10.132.20">
    <property type="entry name" value="Ribosome-recycling factor"/>
    <property type="match status" value="1"/>
</dbReference>
<proteinExistence type="inferred from homology"/>
<feature type="domain" description="Ribosome recycling factor" evidence="7">
    <location>
        <begin position="23"/>
        <end position="186"/>
    </location>
</feature>
<dbReference type="InterPro" id="IPR023584">
    <property type="entry name" value="Ribosome_recyc_fac_dom"/>
</dbReference>
<dbReference type="PANTHER" id="PTHR20982">
    <property type="entry name" value="RIBOSOME RECYCLING FACTOR"/>
    <property type="match status" value="1"/>
</dbReference>
<dbReference type="SUPFAM" id="SSF55194">
    <property type="entry name" value="Ribosome recycling factor, RRF"/>
    <property type="match status" value="1"/>
</dbReference>
<organism evidence="8 9">
    <name type="scientific">Caldicoprobacter faecalis</name>
    <dbReference type="NCBI Taxonomy" id="937334"/>
    <lineage>
        <taxon>Bacteria</taxon>
        <taxon>Bacillati</taxon>
        <taxon>Bacillota</taxon>
        <taxon>Clostridia</taxon>
        <taxon>Caldicoprobacterales</taxon>
        <taxon>Caldicoprobacteraceae</taxon>
        <taxon>Caldicoprobacter</taxon>
    </lineage>
</organism>
<evidence type="ECO:0000256" key="5">
    <source>
        <dbReference type="HAMAP-Rule" id="MF_00040"/>
    </source>
</evidence>
<dbReference type="GO" id="GO:0006415">
    <property type="term" value="P:translational termination"/>
    <property type="evidence" value="ECO:0007669"/>
    <property type="project" value="UniProtKB-UniRule"/>
</dbReference>
<dbReference type="HAMAP" id="MF_00040">
    <property type="entry name" value="RRF"/>
    <property type="match status" value="1"/>
</dbReference>
<evidence type="ECO:0000313" key="9">
    <source>
        <dbReference type="Proteomes" id="UP000198577"/>
    </source>
</evidence>
<keyword evidence="9" id="KW-1185">Reference proteome</keyword>
<evidence type="ECO:0000256" key="2">
    <source>
        <dbReference type="ARBA" id="ARBA00005912"/>
    </source>
</evidence>
<evidence type="ECO:0000256" key="4">
    <source>
        <dbReference type="ARBA" id="ARBA00022917"/>
    </source>
</evidence>
<keyword evidence="4 5" id="KW-0648">Protein biosynthesis</keyword>
<keyword evidence="6" id="KW-0175">Coiled coil</keyword>
<feature type="coiled-coil region" evidence="6">
    <location>
        <begin position="135"/>
        <end position="183"/>
    </location>
</feature>
<evidence type="ECO:0000256" key="6">
    <source>
        <dbReference type="SAM" id="Coils"/>
    </source>
</evidence>
<comment type="subcellular location">
    <subcellularLocation>
        <location evidence="1 5">Cytoplasm</location>
    </subcellularLocation>
</comment>
<dbReference type="Pfam" id="PF01765">
    <property type="entry name" value="RRF"/>
    <property type="match status" value="1"/>
</dbReference>
<gene>
    <name evidence="5" type="primary">frr</name>
    <name evidence="8" type="ORF">SAMN05444406_10167</name>
</gene>
<dbReference type="FunFam" id="1.10.132.20:FF:000001">
    <property type="entry name" value="Ribosome-recycling factor"/>
    <property type="match status" value="1"/>
</dbReference>
<name>A0A1I5RPV9_9FIRM</name>
<comment type="similarity">
    <text evidence="2 5">Belongs to the RRF family.</text>
</comment>
<dbReference type="STRING" id="937334.SAMN05444406_10167"/>
<dbReference type="GO" id="GO:0005737">
    <property type="term" value="C:cytoplasm"/>
    <property type="evidence" value="ECO:0007669"/>
    <property type="project" value="UniProtKB-SubCell"/>
</dbReference>
<protein>
    <recommendedName>
        <fullName evidence="5">Ribosome-recycling factor</fullName>
        <shortName evidence="5">RRF</shortName>
    </recommendedName>
    <alternativeName>
        <fullName evidence="5">Ribosome-releasing factor</fullName>
    </alternativeName>
</protein>
<dbReference type="AlphaFoldDB" id="A0A1I5RPV9"/>
<dbReference type="OrthoDB" id="9804006at2"/>
<reference evidence="8 9" key="1">
    <citation type="submission" date="2016-10" db="EMBL/GenBank/DDBJ databases">
        <authorList>
            <person name="de Groot N.N."/>
        </authorList>
    </citation>
    <scope>NUCLEOTIDE SEQUENCE [LARGE SCALE GENOMIC DNA]</scope>
    <source>
        <strain evidence="8 9">DSM 20678</strain>
    </source>
</reference>
<evidence type="ECO:0000313" key="8">
    <source>
        <dbReference type="EMBL" id="SFP60437.1"/>
    </source>
</evidence>
<dbReference type="RefSeq" id="WP_051456290.1">
    <property type="nucleotide sequence ID" value="NZ_FOXR01000001.1"/>
</dbReference>
<comment type="function">
    <text evidence="5">Responsible for the release of ribosomes from messenger RNA at the termination of protein biosynthesis. May increase the efficiency of translation by recycling ribosomes from one round of translation to another.</text>
</comment>
<evidence type="ECO:0000256" key="3">
    <source>
        <dbReference type="ARBA" id="ARBA00022490"/>
    </source>
</evidence>
<dbReference type="CDD" id="cd00520">
    <property type="entry name" value="RRF"/>
    <property type="match status" value="1"/>
</dbReference>
<sequence length="188" mass="21466">MNPSIKDVHDQASSKMAKSVEVLKKELVGIRAGRANPKILERIVVDYYGVPTPINQLGNITAPEPRMLVISLWDTKMIPAVEKEILKSDLGVTPSNDGKVIRLIFPELTEERRKELVKLVRKYGEEAKIAVRSIRREANEQLKKMKKNAEISEDDLKSGEDMIQKLTDQYVKKIDEIVKEKEQEIMEV</sequence>
<keyword evidence="3 5" id="KW-0963">Cytoplasm</keyword>
<dbReference type="GO" id="GO:0043023">
    <property type="term" value="F:ribosomal large subunit binding"/>
    <property type="evidence" value="ECO:0007669"/>
    <property type="project" value="TreeGrafter"/>
</dbReference>
<dbReference type="InterPro" id="IPR002661">
    <property type="entry name" value="Ribosome_recyc_fac"/>
</dbReference>
<dbReference type="NCBIfam" id="TIGR00496">
    <property type="entry name" value="frr"/>
    <property type="match status" value="1"/>
</dbReference>
<dbReference type="Gene3D" id="3.30.1360.40">
    <property type="match status" value="1"/>
</dbReference>
<dbReference type="Proteomes" id="UP000198577">
    <property type="component" value="Unassembled WGS sequence"/>
</dbReference>
<dbReference type="FunFam" id="3.30.1360.40:FF:000001">
    <property type="entry name" value="Ribosome-recycling factor"/>
    <property type="match status" value="1"/>
</dbReference>
<dbReference type="InterPro" id="IPR036191">
    <property type="entry name" value="RRF_sf"/>
</dbReference>